<organism evidence="2">
    <name type="scientific">mine drainage metagenome</name>
    <dbReference type="NCBI Taxonomy" id="410659"/>
    <lineage>
        <taxon>unclassified sequences</taxon>
        <taxon>metagenomes</taxon>
        <taxon>ecological metagenomes</taxon>
    </lineage>
</organism>
<dbReference type="GO" id="GO:0043856">
    <property type="term" value="F:anti-sigma factor antagonist activity"/>
    <property type="evidence" value="ECO:0007669"/>
    <property type="project" value="TreeGrafter"/>
</dbReference>
<evidence type="ECO:0000259" key="1">
    <source>
        <dbReference type="PROSITE" id="PS50801"/>
    </source>
</evidence>
<gene>
    <name evidence="2" type="ORF">GALL_292360</name>
</gene>
<proteinExistence type="predicted"/>
<reference evidence="2" key="1">
    <citation type="submission" date="2016-10" db="EMBL/GenBank/DDBJ databases">
        <title>Sequence of Gallionella enrichment culture.</title>
        <authorList>
            <person name="Poehlein A."/>
            <person name="Muehling M."/>
            <person name="Daniel R."/>
        </authorList>
    </citation>
    <scope>NUCLEOTIDE SEQUENCE</scope>
</reference>
<dbReference type="CDD" id="cd07043">
    <property type="entry name" value="STAS_anti-anti-sigma_factors"/>
    <property type="match status" value="1"/>
</dbReference>
<dbReference type="Gene3D" id="3.30.750.24">
    <property type="entry name" value="STAS domain"/>
    <property type="match status" value="1"/>
</dbReference>
<dbReference type="InterPro" id="IPR036513">
    <property type="entry name" value="STAS_dom_sf"/>
</dbReference>
<dbReference type="InterPro" id="IPR058548">
    <property type="entry name" value="MlaB-like_STAS"/>
</dbReference>
<accession>A0A1J5RA00</accession>
<dbReference type="PROSITE" id="PS50801">
    <property type="entry name" value="STAS"/>
    <property type="match status" value="1"/>
</dbReference>
<dbReference type="PANTHER" id="PTHR33495">
    <property type="entry name" value="ANTI-SIGMA FACTOR ANTAGONIST TM_1081-RELATED-RELATED"/>
    <property type="match status" value="1"/>
</dbReference>
<feature type="domain" description="STAS" evidence="1">
    <location>
        <begin position="2"/>
        <end position="102"/>
    </location>
</feature>
<protein>
    <submittedName>
        <fullName evidence="2">STAS domain protein</fullName>
    </submittedName>
</protein>
<sequence>MEYRIVSAEGGRTVVECSGRLTFSNSTTFMRVAEELKATGGDDWVFDLSGLEFIDSAGLGMLLMARDMAGQQNGRMALRGAAGQVEKALSLARFDELIPTES</sequence>
<comment type="caution">
    <text evidence="2">The sequence shown here is derived from an EMBL/GenBank/DDBJ whole genome shotgun (WGS) entry which is preliminary data.</text>
</comment>
<dbReference type="InterPro" id="IPR002645">
    <property type="entry name" value="STAS_dom"/>
</dbReference>
<evidence type="ECO:0000313" key="2">
    <source>
        <dbReference type="EMBL" id="OIQ88863.1"/>
    </source>
</evidence>
<dbReference type="Pfam" id="PF13466">
    <property type="entry name" value="STAS_2"/>
    <property type="match status" value="1"/>
</dbReference>
<dbReference type="SUPFAM" id="SSF52091">
    <property type="entry name" value="SpoIIaa-like"/>
    <property type="match status" value="1"/>
</dbReference>
<name>A0A1J5RA00_9ZZZZ</name>
<dbReference type="EMBL" id="MLJW01000354">
    <property type="protein sequence ID" value="OIQ88863.1"/>
    <property type="molecule type" value="Genomic_DNA"/>
</dbReference>
<dbReference type="AlphaFoldDB" id="A0A1J5RA00"/>